<keyword evidence="2" id="KW-1185">Reference proteome</keyword>
<reference evidence="1 2" key="1">
    <citation type="journal article" date="2018" name="Mol. Plant">
        <title>The genome of Artemisia annua provides insight into the evolution of Asteraceae family and artemisinin biosynthesis.</title>
        <authorList>
            <person name="Shen Q."/>
            <person name="Zhang L."/>
            <person name="Liao Z."/>
            <person name="Wang S."/>
            <person name="Yan T."/>
            <person name="Shi P."/>
            <person name="Liu M."/>
            <person name="Fu X."/>
            <person name="Pan Q."/>
            <person name="Wang Y."/>
            <person name="Lv Z."/>
            <person name="Lu X."/>
            <person name="Zhang F."/>
            <person name="Jiang W."/>
            <person name="Ma Y."/>
            <person name="Chen M."/>
            <person name="Hao X."/>
            <person name="Li L."/>
            <person name="Tang Y."/>
            <person name="Lv G."/>
            <person name="Zhou Y."/>
            <person name="Sun X."/>
            <person name="Brodelius P.E."/>
            <person name="Rose J.K.C."/>
            <person name="Tang K."/>
        </authorList>
    </citation>
    <scope>NUCLEOTIDE SEQUENCE [LARGE SCALE GENOMIC DNA]</scope>
    <source>
        <strain evidence="2">cv. Huhao1</strain>
        <tissue evidence="1">Leaf</tissue>
    </source>
</reference>
<dbReference type="Proteomes" id="UP000245207">
    <property type="component" value="Unassembled WGS sequence"/>
</dbReference>
<sequence length="107" mass="12276">MLPSMVPSMTWEKMLPRKVNEVSAVGALFELLSQSSLSVSHPNEKKSISPVELYPILKTLYKILIKREKDSRAILEALRDERLNDPRERIEIAQSHAFYKPSLLCQP</sequence>
<dbReference type="STRING" id="35608.A0A2U1Q237"/>
<dbReference type="EMBL" id="PKPP01000491">
    <property type="protein sequence ID" value="PWA92084.1"/>
    <property type="molecule type" value="Genomic_DNA"/>
</dbReference>
<evidence type="ECO:0000313" key="1">
    <source>
        <dbReference type="EMBL" id="PWA92084.1"/>
    </source>
</evidence>
<proteinExistence type="predicted"/>
<evidence type="ECO:0000313" key="2">
    <source>
        <dbReference type="Proteomes" id="UP000245207"/>
    </source>
</evidence>
<accession>A0A2U1Q237</accession>
<dbReference type="OrthoDB" id="10263760at2759"/>
<name>A0A2U1Q237_ARTAN</name>
<comment type="caution">
    <text evidence="1">The sequence shown here is derived from an EMBL/GenBank/DDBJ whole genome shotgun (WGS) entry which is preliminary data.</text>
</comment>
<protein>
    <submittedName>
        <fullName evidence="1">6-phosphogluconate dehydrogenase family protein</fullName>
    </submittedName>
</protein>
<organism evidence="1 2">
    <name type="scientific">Artemisia annua</name>
    <name type="common">Sweet wormwood</name>
    <dbReference type="NCBI Taxonomy" id="35608"/>
    <lineage>
        <taxon>Eukaryota</taxon>
        <taxon>Viridiplantae</taxon>
        <taxon>Streptophyta</taxon>
        <taxon>Embryophyta</taxon>
        <taxon>Tracheophyta</taxon>
        <taxon>Spermatophyta</taxon>
        <taxon>Magnoliopsida</taxon>
        <taxon>eudicotyledons</taxon>
        <taxon>Gunneridae</taxon>
        <taxon>Pentapetalae</taxon>
        <taxon>asterids</taxon>
        <taxon>campanulids</taxon>
        <taxon>Asterales</taxon>
        <taxon>Asteraceae</taxon>
        <taxon>Asteroideae</taxon>
        <taxon>Anthemideae</taxon>
        <taxon>Artemisiinae</taxon>
        <taxon>Artemisia</taxon>
    </lineage>
</organism>
<gene>
    <name evidence="1" type="ORF">CTI12_AA084900</name>
</gene>
<dbReference type="AlphaFoldDB" id="A0A2U1Q237"/>